<dbReference type="GO" id="GO:0005102">
    <property type="term" value="F:signaling receptor binding"/>
    <property type="evidence" value="ECO:0007669"/>
    <property type="project" value="TreeGrafter"/>
</dbReference>
<reference evidence="10" key="3">
    <citation type="submission" date="2025-09" db="UniProtKB">
        <authorList>
            <consortium name="Ensembl"/>
        </authorList>
    </citation>
    <scope>IDENTIFICATION</scope>
</reference>
<dbReference type="Gene3D" id="3.40.50.10140">
    <property type="entry name" value="Toll/interleukin-1 receptor homology (TIR) domain"/>
    <property type="match status" value="1"/>
</dbReference>
<dbReference type="PROSITE" id="PS51376">
    <property type="entry name" value="DBB"/>
    <property type="match status" value="1"/>
</dbReference>
<dbReference type="InterPro" id="IPR000157">
    <property type="entry name" value="TIR_dom"/>
</dbReference>
<dbReference type="InterPro" id="IPR017893">
    <property type="entry name" value="DBB_domain"/>
</dbReference>
<dbReference type="SUPFAM" id="SSF48403">
    <property type="entry name" value="Ankyrin repeat"/>
    <property type="match status" value="1"/>
</dbReference>
<dbReference type="InterPro" id="IPR041340">
    <property type="entry name" value="PIK3AP1_TIR"/>
</dbReference>
<dbReference type="GO" id="GO:1990782">
    <property type="term" value="F:protein tyrosine kinase binding"/>
    <property type="evidence" value="ECO:0007669"/>
    <property type="project" value="TreeGrafter"/>
</dbReference>
<evidence type="ECO:0000256" key="5">
    <source>
        <dbReference type="ARBA" id="ARBA00054773"/>
    </source>
</evidence>
<comment type="subunit">
    <text evidence="6">Interacts with LYN, ITPR1 and ITPR2.</text>
</comment>
<organism evidence="10 11">
    <name type="scientific">Gopherus agassizii</name>
    <name type="common">Agassiz's desert tortoise</name>
    <dbReference type="NCBI Taxonomy" id="38772"/>
    <lineage>
        <taxon>Eukaryota</taxon>
        <taxon>Metazoa</taxon>
        <taxon>Chordata</taxon>
        <taxon>Craniata</taxon>
        <taxon>Vertebrata</taxon>
        <taxon>Euteleostomi</taxon>
        <taxon>Archelosauria</taxon>
        <taxon>Testudinata</taxon>
        <taxon>Testudines</taxon>
        <taxon>Cryptodira</taxon>
        <taxon>Durocryptodira</taxon>
        <taxon>Testudinoidea</taxon>
        <taxon>Testudinidae</taxon>
        <taxon>Gopherus</taxon>
    </lineage>
</organism>
<evidence type="ECO:0000313" key="11">
    <source>
        <dbReference type="Proteomes" id="UP000291020"/>
    </source>
</evidence>
<dbReference type="InterPro" id="IPR036770">
    <property type="entry name" value="Ankyrin_rpt-contain_sf"/>
</dbReference>
<keyword evidence="2" id="KW-0677">Repeat</keyword>
<dbReference type="Ensembl" id="ENSGAGT00000026992.1">
    <property type="protein sequence ID" value="ENSGAGP00000023695.1"/>
    <property type="gene ID" value="ENSGAGG00000017349.1"/>
</dbReference>
<evidence type="ECO:0000256" key="6">
    <source>
        <dbReference type="ARBA" id="ARBA00065779"/>
    </source>
</evidence>
<dbReference type="GO" id="GO:0050869">
    <property type="term" value="P:negative regulation of B cell activation"/>
    <property type="evidence" value="ECO:0007669"/>
    <property type="project" value="TreeGrafter"/>
</dbReference>
<dbReference type="Pfam" id="PF14545">
    <property type="entry name" value="DBB"/>
    <property type="match status" value="1"/>
</dbReference>
<accession>A0A452I7U3</accession>
<feature type="domain" description="TIR" evidence="8">
    <location>
        <begin position="12"/>
        <end position="145"/>
    </location>
</feature>
<dbReference type="PROSITE" id="PS50104">
    <property type="entry name" value="TIR"/>
    <property type="match status" value="1"/>
</dbReference>
<dbReference type="Gene3D" id="1.25.40.20">
    <property type="entry name" value="Ankyrin repeat-containing domain"/>
    <property type="match status" value="1"/>
</dbReference>
<keyword evidence="3" id="KW-0075">B-cell activation</keyword>
<evidence type="ECO:0000259" key="9">
    <source>
        <dbReference type="PROSITE" id="PS51376"/>
    </source>
</evidence>
<dbReference type="SMART" id="SM01282">
    <property type="entry name" value="DBB"/>
    <property type="match status" value="1"/>
</dbReference>
<keyword evidence="1" id="KW-0597">Phosphoprotein</keyword>
<dbReference type="GO" id="GO:0007165">
    <property type="term" value="P:signal transduction"/>
    <property type="evidence" value="ECO:0007669"/>
    <property type="project" value="InterPro"/>
</dbReference>
<reference evidence="11" key="1">
    <citation type="journal article" date="2017" name="PLoS ONE">
        <title>The Agassiz's desert tortoise genome provides a resource for the conservation of a threatened species.</title>
        <authorList>
            <person name="Tollis M."/>
            <person name="DeNardo D.F."/>
            <person name="Cornelius J.A."/>
            <person name="Dolby G.A."/>
            <person name="Edwards T."/>
            <person name="Henen B.T."/>
            <person name="Karl A.E."/>
            <person name="Murphy R.W."/>
            <person name="Kusumi K."/>
        </authorList>
    </citation>
    <scope>NUCLEOTIDE SEQUENCE [LARGE SCALE GENOMIC DNA]</scope>
</reference>
<keyword evidence="11" id="KW-1185">Reference proteome</keyword>
<dbReference type="FunFam" id="3.40.50.10140:FF:000017">
    <property type="entry name" value="B cell scaffold protein with ankyrin repeats 1"/>
    <property type="match status" value="1"/>
</dbReference>
<dbReference type="AlphaFoldDB" id="A0A452I7U3"/>
<evidence type="ECO:0000256" key="7">
    <source>
        <dbReference type="ARBA" id="ARBA00069696"/>
    </source>
</evidence>
<protein>
    <recommendedName>
        <fullName evidence="7">B-cell scaffold protein with ankyrin repeats</fullName>
    </recommendedName>
</protein>
<dbReference type="GO" id="GO:0051246">
    <property type="term" value="P:regulation of protein metabolic process"/>
    <property type="evidence" value="ECO:0007669"/>
    <property type="project" value="UniProtKB-ARBA"/>
</dbReference>
<comment type="function">
    <text evidence="5">Involved in B-cell receptor (BCR)-induced Ca(2+) mobilization from intracellular stores. Promotes Lyn-mediated phosphorylation of IP3 receptors 1 and 2.</text>
</comment>
<dbReference type="GO" id="GO:0051898">
    <property type="term" value="P:negative regulation of phosphatidylinositol 3-kinase/protein kinase B signal transduction"/>
    <property type="evidence" value="ECO:0007669"/>
    <property type="project" value="TreeGrafter"/>
</dbReference>
<reference evidence="10" key="2">
    <citation type="submission" date="2025-08" db="UniProtKB">
        <authorList>
            <consortium name="Ensembl"/>
        </authorList>
    </citation>
    <scope>IDENTIFICATION</scope>
</reference>
<dbReference type="PANTHER" id="PTHR16267">
    <property type="entry name" value="BANK1/PIK3AP1 FAMILY MEMBER"/>
    <property type="match status" value="1"/>
</dbReference>
<dbReference type="InterPro" id="IPR052446">
    <property type="entry name" value="B-cell_PI3K-Signaling_Adptrs"/>
</dbReference>
<feature type="domain" description="DBB" evidence="9">
    <location>
        <begin position="186"/>
        <end position="317"/>
    </location>
</feature>
<evidence type="ECO:0000259" key="8">
    <source>
        <dbReference type="PROSITE" id="PS50104"/>
    </source>
</evidence>
<sequence length="415" mass="47414">MEVKNVFFSTENTKDILVIYEEEAEEWALYLKSLFKHIVKEEGILLYNLETLSFQHLESHSLSCYRCKLLILSNGLLKCLDQKRRYFLVRVLEPPARVVILLCGVENSDVLHEILTLDQRSQEISTDQDPEEYLSIVAGVIQQDYRDNSEVNLQLDEGGVSVKTDVSLETEVVSETLETTRPSVLVLPGRISCENPDEIFILLRDEIMETVEIEFITDNRRIRTQPAFWNQKVRCMKALDFPAGPVNVNVYCGGVIKAVTQIEYYTAVEEIERIFKKVADPIAFACQAFKFSSVEKLDSTLTFLLKSKESAYEFSAFPNEVHHQQANSYWEELPTLLHCAAKFGLKNLATLLLQCPEASQACRITNKHGENPAHIAGKHGHNELQKIIQELSVSQKVSTIYIEYVKPAAYQYCYK</sequence>
<name>A0A452I7U3_9SAUR</name>
<dbReference type="Proteomes" id="UP000291020">
    <property type="component" value="Unassembled WGS sequence"/>
</dbReference>
<dbReference type="GO" id="GO:0042113">
    <property type="term" value="P:B cell activation"/>
    <property type="evidence" value="ECO:0007669"/>
    <property type="project" value="UniProtKB-KW"/>
</dbReference>
<dbReference type="PANTHER" id="PTHR16267:SF13">
    <property type="entry name" value="B-CELL SCAFFOLD PROTEIN WITH ANKYRIN REPEATS"/>
    <property type="match status" value="1"/>
</dbReference>
<evidence type="ECO:0000256" key="4">
    <source>
        <dbReference type="ARBA" id="ARBA00023043"/>
    </source>
</evidence>
<dbReference type="InterPro" id="IPR035897">
    <property type="entry name" value="Toll_tir_struct_dom_sf"/>
</dbReference>
<evidence type="ECO:0000256" key="3">
    <source>
        <dbReference type="ARBA" id="ARBA00022936"/>
    </source>
</evidence>
<evidence type="ECO:0000256" key="1">
    <source>
        <dbReference type="ARBA" id="ARBA00022553"/>
    </source>
</evidence>
<dbReference type="Pfam" id="PF18567">
    <property type="entry name" value="TIR_3"/>
    <property type="match status" value="1"/>
</dbReference>
<evidence type="ECO:0000256" key="2">
    <source>
        <dbReference type="ARBA" id="ARBA00022737"/>
    </source>
</evidence>
<keyword evidence="4" id="KW-0040">ANK repeat</keyword>
<proteinExistence type="predicted"/>
<evidence type="ECO:0000313" key="10">
    <source>
        <dbReference type="Ensembl" id="ENSGAGP00000023695.1"/>
    </source>
</evidence>